<dbReference type="EMBL" id="JAATVY010000002">
    <property type="protein sequence ID" value="NJC69121.1"/>
    <property type="molecule type" value="Genomic_DNA"/>
</dbReference>
<feature type="domain" description="Helix-turn-helix" evidence="1">
    <location>
        <begin position="36"/>
        <end position="83"/>
    </location>
</feature>
<dbReference type="Pfam" id="PF12728">
    <property type="entry name" value="HTH_17"/>
    <property type="match status" value="1"/>
</dbReference>
<keyword evidence="3" id="KW-1185">Reference proteome</keyword>
<dbReference type="NCBIfam" id="TIGR01764">
    <property type="entry name" value="excise"/>
    <property type="match status" value="1"/>
</dbReference>
<comment type="caution">
    <text evidence="2">The sequence shown here is derived from an EMBL/GenBank/DDBJ whole genome shotgun (WGS) entry which is preliminary data.</text>
</comment>
<gene>
    <name evidence="2" type="ORF">HC031_05210</name>
</gene>
<keyword evidence="2" id="KW-0238">DNA-binding</keyword>
<evidence type="ECO:0000313" key="2">
    <source>
        <dbReference type="EMBL" id="NJC69121.1"/>
    </source>
</evidence>
<evidence type="ECO:0000259" key="1">
    <source>
        <dbReference type="Pfam" id="PF12728"/>
    </source>
</evidence>
<dbReference type="Proteomes" id="UP000722989">
    <property type="component" value="Unassembled WGS sequence"/>
</dbReference>
<protein>
    <submittedName>
        <fullName evidence="2">Excisionase family DNA-binding protein</fullName>
    </submittedName>
</protein>
<sequence>MAAEILCRPSFRKPKSTKVQEGGRLTTTAINRKWHSPAEVAEMLGYGLSKTKMLIATGEIRSLKDGKYRRILPEWVDEYVRRRAEEAA</sequence>
<dbReference type="InterPro" id="IPR010093">
    <property type="entry name" value="SinI_DNA-bd"/>
</dbReference>
<accession>A0ABX0XSY7</accession>
<proteinExistence type="predicted"/>
<dbReference type="GO" id="GO:0003677">
    <property type="term" value="F:DNA binding"/>
    <property type="evidence" value="ECO:0007669"/>
    <property type="project" value="UniProtKB-KW"/>
</dbReference>
<organism evidence="2 3">
    <name type="scientific">Planosporangium thailandense</name>
    <dbReference type="NCBI Taxonomy" id="765197"/>
    <lineage>
        <taxon>Bacteria</taxon>
        <taxon>Bacillati</taxon>
        <taxon>Actinomycetota</taxon>
        <taxon>Actinomycetes</taxon>
        <taxon>Micromonosporales</taxon>
        <taxon>Micromonosporaceae</taxon>
        <taxon>Planosporangium</taxon>
    </lineage>
</organism>
<dbReference type="InterPro" id="IPR041657">
    <property type="entry name" value="HTH_17"/>
</dbReference>
<evidence type="ECO:0000313" key="3">
    <source>
        <dbReference type="Proteomes" id="UP000722989"/>
    </source>
</evidence>
<reference evidence="2 3" key="1">
    <citation type="submission" date="2020-03" db="EMBL/GenBank/DDBJ databases">
        <title>WGS of the type strain of Planosporangium spp.</title>
        <authorList>
            <person name="Thawai C."/>
        </authorList>
    </citation>
    <scope>NUCLEOTIDE SEQUENCE [LARGE SCALE GENOMIC DNA]</scope>
    <source>
        <strain evidence="2 3">TBRC 5610</strain>
    </source>
</reference>
<name>A0ABX0XSY7_9ACTN</name>